<dbReference type="EMBL" id="MN082625">
    <property type="protein sequence ID" value="QDH50360.1"/>
    <property type="molecule type" value="Genomic_DNA"/>
</dbReference>
<keyword evidence="1" id="KW-0812">Transmembrane</keyword>
<name>A0A514AAQ8_9CAUD</name>
<gene>
    <name evidence="2" type="ORF">KAREZI_9</name>
</gene>
<protein>
    <submittedName>
        <fullName evidence="2">Uncharacterized protein</fullName>
    </submittedName>
</protein>
<organism evidence="2 3">
    <name type="scientific">Bacillus phage Karezi</name>
    <dbReference type="NCBI Taxonomy" id="2591398"/>
    <lineage>
        <taxon>Viruses</taxon>
        <taxon>Duplodnaviria</taxon>
        <taxon>Heunggongvirae</taxon>
        <taxon>Uroviricota</taxon>
        <taxon>Caudoviricetes</taxon>
        <taxon>Salasmaviridae</taxon>
        <taxon>Tatarstanvirinae</taxon>
        <taxon>Karezivirus</taxon>
        <taxon>Karezivirus karezi</taxon>
    </lineage>
</organism>
<keyword evidence="1" id="KW-0472">Membrane</keyword>
<reference evidence="2 3" key="1">
    <citation type="submission" date="2019-06" db="EMBL/GenBank/DDBJ databases">
        <authorList>
            <person name="Sanders K."/>
            <person name="Barth R."/>
            <person name="Bowles K."/>
            <person name="Glasgow G."/>
            <person name="Gloe M."/>
            <person name="Lewis H."/>
            <person name="McGough T."/>
            <person name="Nutbrown S."/>
            <person name="Romulus S."/>
            <person name="Sergiano J."/>
            <person name="Shin D."/>
            <person name="Suresh M."/>
            <person name="Johnson A."/>
            <person name="Temple L."/>
        </authorList>
    </citation>
    <scope>NUCLEOTIDE SEQUENCE [LARGE SCALE GENOMIC DNA]</scope>
</reference>
<keyword evidence="1" id="KW-1133">Transmembrane helix</keyword>
<dbReference type="Proteomes" id="UP000317352">
    <property type="component" value="Genome"/>
</dbReference>
<proteinExistence type="predicted"/>
<evidence type="ECO:0000313" key="2">
    <source>
        <dbReference type="EMBL" id="QDH50360.1"/>
    </source>
</evidence>
<evidence type="ECO:0000256" key="1">
    <source>
        <dbReference type="SAM" id="Phobius"/>
    </source>
</evidence>
<feature type="transmembrane region" description="Helical" evidence="1">
    <location>
        <begin position="6"/>
        <end position="32"/>
    </location>
</feature>
<sequence>MELLIVCVSIFSIVMTLTISVLCALWMSYTFLNWKDGREGKNDE</sequence>
<keyword evidence="3" id="KW-1185">Reference proteome</keyword>
<evidence type="ECO:0000313" key="3">
    <source>
        <dbReference type="Proteomes" id="UP000317352"/>
    </source>
</evidence>
<accession>A0A514AAQ8</accession>